<dbReference type="AlphaFoldDB" id="A0AAN8RK33"/>
<evidence type="ECO:0000259" key="4">
    <source>
        <dbReference type="Pfam" id="PF05368"/>
    </source>
</evidence>
<feature type="domain" description="NmrA-like" evidence="4">
    <location>
        <begin position="3"/>
        <end position="267"/>
    </location>
</feature>
<dbReference type="Gene3D" id="3.40.50.720">
    <property type="entry name" value="NAD(P)-binding Rossmann-like Domain"/>
    <property type="match status" value="1"/>
</dbReference>
<keyword evidence="6" id="KW-1185">Reference proteome</keyword>
<comment type="similarity">
    <text evidence="1">Belongs to the NmrA-type oxidoreductase family. Isoflavone reductase subfamily.</text>
</comment>
<evidence type="ECO:0000256" key="3">
    <source>
        <dbReference type="ARBA" id="ARBA00023002"/>
    </source>
</evidence>
<reference evidence="5 6" key="1">
    <citation type="submission" date="2019-10" db="EMBL/GenBank/DDBJ databases">
        <authorList>
            <person name="Palmer J.M."/>
        </authorList>
    </citation>
    <scope>NUCLEOTIDE SEQUENCE [LARGE SCALE GENOMIC DNA]</scope>
    <source>
        <strain evidence="5 6">TWF718</strain>
    </source>
</reference>
<dbReference type="SUPFAM" id="SSF51735">
    <property type="entry name" value="NAD(P)-binding Rossmann-fold domains"/>
    <property type="match status" value="1"/>
</dbReference>
<dbReference type="GO" id="GO:0016491">
    <property type="term" value="F:oxidoreductase activity"/>
    <property type="evidence" value="ECO:0007669"/>
    <property type="project" value="UniProtKB-KW"/>
</dbReference>
<dbReference type="EMBL" id="JAVHNR010000009">
    <property type="protein sequence ID" value="KAK6332987.1"/>
    <property type="molecule type" value="Genomic_DNA"/>
</dbReference>
<dbReference type="InterPro" id="IPR036291">
    <property type="entry name" value="NAD(P)-bd_dom_sf"/>
</dbReference>
<protein>
    <recommendedName>
        <fullName evidence="4">NmrA-like domain-containing protein</fullName>
    </recommendedName>
</protein>
<comment type="caution">
    <text evidence="5">The sequence shown here is derived from an EMBL/GenBank/DDBJ whole genome shotgun (WGS) entry which is preliminary data.</text>
</comment>
<dbReference type="PANTHER" id="PTHR47706:SF4">
    <property type="entry name" value="NMRA-LIKE DOMAIN-CONTAINING PROTEIN"/>
    <property type="match status" value="1"/>
</dbReference>
<dbReference type="Proteomes" id="UP001313282">
    <property type="component" value="Unassembled WGS sequence"/>
</dbReference>
<dbReference type="InterPro" id="IPR051609">
    <property type="entry name" value="NmrA/Isoflavone_reductase-like"/>
</dbReference>
<dbReference type="Pfam" id="PF05368">
    <property type="entry name" value="NmrA"/>
    <property type="match status" value="1"/>
</dbReference>
<proteinExistence type="inferred from homology"/>
<name>A0AAN8RK33_9PEZI</name>
<dbReference type="InterPro" id="IPR008030">
    <property type="entry name" value="NmrA-like"/>
</dbReference>
<accession>A0AAN8RK33</accession>
<keyword evidence="3" id="KW-0560">Oxidoreductase</keyword>
<keyword evidence="2" id="KW-0521">NADP</keyword>
<dbReference type="PANTHER" id="PTHR47706">
    <property type="entry name" value="NMRA-LIKE FAMILY PROTEIN"/>
    <property type="match status" value="1"/>
</dbReference>
<evidence type="ECO:0000256" key="2">
    <source>
        <dbReference type="ARBA" id="ARBA00022857"/>
    </source>
</evidence>
<gene>
    <name evidence="5" type="ORF">TWF718_010813</name>
</gene>
<evidence type="ECO:0000256" key="1">
    <source>
        <dbReference type="ARBA" id="ARBA00005725"/>
    </source>
</evidence>
<evidence type="ECO:0000313" key="5">
    <source>
        <dbReference type="EMBL" id="KAK6332987.1"/>
    </source>
</evidence>
<sequence>MVKIAISGGTGNVAQEVLDALVETGKHEIILLSRKVGIFYSLPCSIFLSLNHKLKQDTPPNSLLPGVTQVKANYEDVEELVHILQGVHTVLCFITSQSDPGNVSQRNLIDASVRAGAKRYAPSEWATSSLDYLPWYDGKGEIRKYLQELNKEKQVLEYSLFQPGLFTNYFAAPHQTAKHVFAFPLQIDFENRRAIIIEGGEDAPINLVTVEDFANIVALAIGYEGAWPLVGGIKGDEVTVGQLIAIGEKIRGGPFAVEKLKVEDLKAGVVKSTWIPKVSHPSLSADEIESLSQGFTSGILLALSDGAYRVNDAWNRILPDYKITQAEEFLAGVWHDKA</sequence>
<evidence type="ECO:0000313" key="6">
    <source>
        <dbReference type="Proteomes" id="UP001313282"/>
    </source>
</evidence>
<organism evidence="5 6">
    <name type="scientific">Orbilia javanica</name>
    <dbReference type="NCBI Taxonomy" id="47235"/>
    <lineage>
        <taxon>Eukaryota</taxon>
        <taxon>Fungi</taxon>
        <taxon>Dikarya</taxon>
        <taxon>Ascomycota</taxon>
        <taxon>Pezizomycotina</taxon>
        <taxon>Orbiliomycetes</taxon>
        <taxon>Orbiliales</taxon>
        <taxon>Orbiliaceae</taxon>
        <taxon>Orbilia</taxon>
    </lineage>
</organism>